<dbReference type="Proteomes" id="UP000324632">
    <property type="component" value="Chromosome 14"/>
</dbReference>
<organism evidence="1 2">
    <name type="scientific">Triplophysa tibetana</name>
    <dbReference type="NCBI Taxonomy" id="1572043"/>
    <lineage>
        <taxon>Eukaryota</taxon>
        <taxon>Metazoa</taxon>
        <taxon>Chordata</taxon>
        <taxon>Craniata</taxon>
        <taxon>Vertebrata</taxon>
        <taxon>Euteleostomi</taxon>
        <taxon>Actinopterygii</taxon>
        <taxon>Neopterygii</taxon>
        <taxon>Teleostei</taxon>
        <taxon>Ostariophysi</taxon>
        <taxon>Cypriniformes</taxon>
        <taxon>Nemacheilidae</taxon>
        <taxon>Triplophysa</taxon>
    </lineage>
</organism>
<evidence type="ECO:0000313" key="2">
    <source>
        <dbReference type="Proteomes" id="UP000324632"/>
    </source>
</evidence>
<comment type="caution">
    <text evidence="1">The sequence shown here is derived from an EMBL/GenBank/DDBJ whole genome shotgun (WGS) entry which is preliminary data.</text>
</comment>
<keyword evidence="2" id="KW-1185">Reference proteome</keyword>
<proteinExistence type="predicted"/>
<evidence type="ECO:0000313" key="1">
    <source>
        <dbReference type="EMBL" id="KAA0712109.1"/>
    </source>
</evidence>
<protein>
    <submittedName>
        <fullName evidence="1">Uncharacterized protein</fullName>
    </submittedName>
</protein>
<dbReference type="EMBL" id="SOYY01000014">
    <property type="protein sequence ID" value="KAA0712109.1"/>
    <property type="molecule type" value="Genomic_DNA"/>
</dbReference>
<dbReference type="PANTHER" id="PTHR31025">
    <property type="entry name" value="SI:CH211-196P9.1-RELATED"/>
    <property type="match status" value="1"/>
</dbReference>
<name>A0A5A9NT02_9TELE</name>
<dbReference type="PANTHER" id="PTHR31025:SF22">
    <property type="entry name" value="IP13529P"/>
    <property type="match status" value="1"/>
</dbReference>
<reference evidence="1 2" key="1">
    <citation type="journal article" date="2019" name="Mol. Ecol. Resour.">
        <title>Chromosome-level genome assembly of Triplophysa tibetana, a fish adapted to the harsh high-altitude environment of the Tibetan Plateau.</title>
        <authorList>
            <person name="Yang X."/>
            <person name="Liu H."/>
            <person name="Ma Z."/>
            <person name="Zou Y."/>
            <person name="Zou M."/>
            <person name="Mao Y."/>
            <person name="Li X."/>
            <person name="Wang H."/>
            <person name="Chen T."/>
            <person name="Wang W."/>
            <person name="Yang R."/>
        </authorList>
    </citation>
    <scope>NUCLEOTIDE SEQUENCE [LARGE SCALE GENOMIC DNA]</scope>
    <source>
        <strain evidence="1">TTIB1903HZAU</strain>
        <tissue evidence="1">Muscle</tissue>
    </source>
</reference>
<sequence length="295" mass="32801">MVRGGTAAGMLLDVAVVRGGTAAGMLLDVAVVRGGTAAGMLLDVAVVRGGTAAGMLLGVAVVRGGTAAGMLLDVAVVRGTMNNIKGWWSTLEKEEKQRYCQEAAALRVHVQAEDLSPEMRDLRIKLHLKKLKCSDGTGIEHMMRVTFFTQRKDIISGMETSDLTLEWPYLFDTVGMKTHFKELTRMDIASKCTRVVSYFKYSDKRAEMETIFREMDTSKMHATLMSLSGNMEFWSRRLRSQSGPERHPSGDWVKMEEAIGSLINLFEDAVLLVDSTQLEQSRAKKIEKKELKYKI</sequence>
<accession>A0A5A9NT02</accession>
<dbReference type="AlphaFoldDB" id="A0A5A9NT02"/>
<gene>
    <name evidence="1" type="ORF">E1301_Tti022047</name>
</gene>